<keyword evidence="6 14" id="KW-0349">Heme</keyword>
<dbReference type="InterPro" id="IPR002401">
    <property type="entry name" value="Cyt_P450_E_grp-I"/>
</dbReference>
<dbReference type="InterPro" id="IPR036396">
    <property type="entry name" value="Cyt_P450_sf"/>
</dbReference>
<evidence type="ECO:0000256" key="9">
    <source>
        <dbReference type="ARBA" id="ARBA00022848"/>
    </source>
</evidence>
<comment type="caution">
    <text evidence="17">The sequence shown here is derived from an EMBL/GenBank/DDBJ whole genome shotgun (WGS) entry which is preliminary data.</text>
</comment>
<dbReference type="GO" id="GO:0042448">
    <property type="term" value="P:progesterone metabolic process"/>
    <property type="evidence" value="ECO:0007669"/>
    <property type="project" value="TreeGrafter"/>
</dbReference>
<keyword evidence="18" id="KW-1185">Reference proteome</keyword>
<evidence type="ECO:0000256" key="6">
    <source>
        <dbReference type="ARBA" id="ARBA00022617"/>
    </source>
</evidence>
<comment type="subcellular location">
    <subcellularLocation>
        <location evidence="4">Endoplasmic reticulum membrane</location>
        <topology evidence="4">Peripheral membrane protein</topology>
    </subcellularLocation>
    <subcellularLocation>
        <location evidence="3">Microsome membrane</location>
        <topology evidence="3">Peripheral membrane protein</topology>
    </subcellularLocation>
</comment>
<feature type="transmembrane region" description="Helical" evidence="16">
    <location>
        <begin position="40"/>
        <end position="60"/>
    </location>
</feature>
<dbReference type="Gene3D" id="1.10.630.10">
    <property type="entry name" value="Cytochrome P450"/>
    <property type="match status" value="1"/>
</dbReference>
<dbReference type="GO" id="GO:0042446">
    <property type="term" value="P:hormone biosynthetic process"/>
    <property type="evidence" value="ECO:0007669"/>
    <property type="project" value="TreeGrafter"/>
</dbReference>
<comment type="cofactor">
    <cofactor evidence="1 14">
        <name>heme</name>
        <dbReference type="ChEBI" id="CHEBI:30413"/>
    </cofactor>
</comment>
<evidence type="ECO:0000256" key="2">
    <source>
        <dbReference type="ARBA" id="ARBA00003690"/>
    </source>
</evidence>
<keyword evidence="8" id="KW-0256">Endoplasmic reticulum</keyword>
<protein>
    <submittedName>
        <fullName evidence="17">Cytochrome P450 307a1</fullName>
    </submittedName>
</protein>
<evidence type="ECO:0000256" key="5">
    <source>
        <dbReference type="ARBA" id="ARBA00010617"/>
    </source>
</evidence>
<dbReference type="GO" id="GO:0020037">
    <property type="term" value="F:heme binding"/>
    <property type="evidence" value="ECO:0007669"/>
    <property type="project" value="InterPro"/>
</dbReference>
<evidence type="ECO:0000256" key="3">
    <source>
        <dbReference type="ARBA" id="ARBA00004174"/>
    </source>
</evidence>
<keyword evidence="13 16" id="KW-0472">Membrane</keyword>
<keyword evidence="10 15" id="KW-0560">Oxidoreductase</keyword>
<name>A0AAV4UZ08_9ARAC</name>
<dbReference type="AlphaFoldDB" id="A0AAV4UZ08"/>
<dbReference type="InterPro" id="IPR001128">
    <property type="entry name" value="Cyt_P450"/>
</dbReference>
<dbReference type="GO" id="GO:0005789">
    <property type="term" value="C:endoplasmic reticulum membrane"/>
    <property type="evidence" value="ECO:0007669"/>
    <property type="project" value="UniProtKB-SubCell"/>
</dbReference>
<comment type="function">
    <text evidence="2">May be involved in the metabolism of insect hormones and in the breakdown of synthetic insecticides.</text>
</comment>
<keyword evidence="9" id="KW-0492">Microsome</keyword>
<sequence length="547" mass="61837">MNFPSVQSERLGLVCFYTLGIKSRYRATRPKMSFISVSPLTLVLGGVIAALACVVLLVHVRSSKKSKSKQPYKSLPGPKGLPVLGASYIVGRYPKPWDAFSALRKQYGDIYGLTLGSRRCVVVSNMALVKEVLVTKCHDFANRPDFLRFHAIFRGDRNLSIALCDWSDKQKVRREMAFPFMHPRVATLDGNRMNEIIRFELQELVSSLSKVQNQALITRPFLLSTCGNIFYQYICSKRFSENNSVFKKTVAIYDLVFRQLFTGFALDFMPWLKVFNFHTLKGLKDLAKNVSSVTESIITEHEGNIDHNRPRDLVDIYLSYLKDNENNKDSSLTREDVEVIIEDLIGGHSVLGNLWLWGLYLLAANPEVKKNIRDEVERVTSGVRAPTMEDRKNMPYTEATTFELLRVIASPIIPHVATTDTNISGYQIEKDTMVMFNTCDINMDPQLWNEPRKFDPLRFVSSSGNVFKPDFFVPFGTGKRTCLGDGLVKATLFLGLSTLLQNFDITLPQGSPQPDLHDIPGLVVPKEEFSLVFRRLGNDQSTAICMS</sequence>
<evidence type="ECO:0000256" key="13">
    <source>
        <dbReference type="ARBA" id="ARBA00023136"/>
    </source>
</evidence>
<gene>
    <name evidence="17" type="primary">spo</name>
    <name evidence="17" type="ORF">CDAR_122851</name>
</gene>
<comment type="similarity">
    <text evidence="5 15">Belongs to the cytochrome P450 family.</text>
</comment>
<evidence type="ECO:0000256" key="7">
    <source>
        <dbReference type="ARBA" id="ARBA00022723"/>
    </source>
</evidence>
<evidence type="ECO:0000256" key="1">
    <source>
        <dbReference type="ARBA" id="ARBA00001971"/>
    </source>
</evidence>
<organism evidence="17 18">
    <name type="scientific">Caerostris darwini</name>
    <dbReference type="NCBI Taxonomy" id="1538125"/>
    <lineage>
        <taxon>Eukaryota</taxon>
        <taxon>Metazoa</taxon>
        <taxon>Ecdysozoa</taxon>
        <taxon>Arthropoda</taxon>
        <taxon>Chelicerata</taxon>
        <taxon>Arachnida</taxon>
        <taxon>Araneae</taxon>
        <taxon>Araneomorphae</taxon>
        <taxon>Entelegynae</taxon>
        <taxon>Araneoidea</taxon>
        <taxon>Araneidae</taxon>
        <taxon>Caerostris</taxon>
    </lineage>
</organism>
<evidence type="ECO:0000256" key="14">
    <source>
        <dbReference type="PIRSR" id="PIRSR602401-1"/>
    </source>
</evidence>
<evidence type="ECO:0000313" key="18">
    <source>
        <dbReference type="Proteomes" id="UP001054837"/>
    </source>
</evidence>
<dbReference type="GO" id="GO:0005506">
    <property type="term" value="F:iron ion binding"/>
    <property type="evidence" value="ECO:0007669"/>
    <property type="project" value="InterPro"/>
</dbReference>
<dbReference type="PRINTS" id="PR00463">
    <property type="entry name" value="EP450I"/>
</dbReference>
<evidence type="ECO:0000256" key="15">
    <source>
        <dbReference type="RuleBase" id="RU000461"/>
    </source>
</evidence>
<dbReference type="SUPFAM" id="SSF48264">
    <property type="entry name" value="Cytochrome P450"/>
    <property type="match status" value="1"/>
</dbReference>
<dbReference type="PANTHER" id="PTHR24289">
    <property type="entry name" value="STEROID 17-ALPHA-HYDROXYLASE/17,20 LYASE"/>
    <property type="match status" value="1"/>
</dbReference>
<evidence type="ECO:0000256" key="11">
    <source>
        <dbReference type="ARBA" id="ARBA00023004"/>
    </source>
</evidence>
<dbReference type="PANTHER" id="PTHR24289:SF1">
    <property type="entry name" value="STEROID 17-ALPHA-HYDROXYLASE_17,20 LYASE"/>
    <property type="match status" value="1"/>
</dbReference>
<keyword evidence="16" id="KW-0812">Transmembrane</keyword>
<keyword evidence="16" id="KW-1133">Transmembrane helix</keyword>
<proteinExistence type="inferred from homology"/>
<keyword evidence="11 14" id="KW-0408">Iron</keyword>
<evidence type="ECO:0000313" key="17">
    <source>
        <dbReference type="EMBL" id="GIY62894.1"/>
    </source>
</evidence>
<evidence type="ECO:0000256" key="10">
    <source>
        <dbReference type="ARBA" id="ARBA00023002"/>
    </source>
</evidence>
<evidence type="ECO:0000256" key="16">
    <source>
        <dbReference type="SAM" id="Phobius"/>
    </source>
</evidence>
<keyword evidence="12 15" id="KW-0503">Monooxygenase</keyword>
<evidence type="ECO:0000256" key="8">
    <source>
        <dbReference type="ARBA" id="ARBA00022824"/>
    </source>
</evidence>
<evidence type="ECO:0000256" key="4">
    <source>
        <dbReference type="ARBA" id="ARBA00004406"/>
    </source>
</evidence>
<feature type="binding site" description="axial binding residue" evidence="14">
    <location>
        <position position="482"/>
    </location>
    <ligand>
        <name>heme</name>
        <dbReference type="ChEBI" id="CHEBI:30413"/>
    </ligand>
    <ligandPart>
        <name>Fe</name>
        <dbReference type="ChEBI" id="CHEBI:18248"/>
    </ligandPart>
</feature>
<reference evidence="17 18" key="1">
    <citation type="submission" date="2021-06" db="EMBL/GenBank/DDBJ databases">
        <title>Caerostris darwini draft genome.</title>
        <authorList>
            <person name="Kono N."/>
            <person name="Arakawa K."/>
        </authorList>
    </citation>
    <scope>NUCLEOTIDE SEQUENCE [LARGE SCALE GENOMIC DNA]</scope>
</reference>
<keyword evidence="7 14" id="KW-0479">Metal-binding</keyword>
<dbReference type="PROSITE" id="PS00086">
    <property type="entry name" value="CYTOCHROME_P450"/>
    <property type="match status" value="1"/>
</dbReference>
<evidence type="ECO:0000256" key="12">
    <source>
        <dbReference type="ARBA" id="ARBA00023033"/>
    </source>
</evidence>
<accession>A0AAV4UZ08</accession>
<dbReference type="Pfam" id="PF00067">
    <property type="entry name" value="p450"/>
    <property type="match status" value="1"/>
</dbReference>
<dbReference type="GO" id="GO:0004508">
    <property type="term" value="F:steroid 17-alpha-monooxygenase activity"/>
    <property type="evidence" value="ECO:0007669"/>
    <property type="project" value="TreeGrafter"/>
</dbReference>
<dbReference type="EMBL" id="BPLQ01012142">
    <property type="protein sequence ID" value="GIY62894.1"/>
    <property type="molecule type" value="Genomic_DNA"/>
</dbReference>
<dbReference type="InterPro" id="IPR017972">
    <property type="entry name" value="Cyt_P450_CS"/>
</dbReference>
<dbReference type="Proteomes" id="UP001054837">
    <property type="component" value="Unassembled WGS sequence"/>
</dbReference>
<dbReference type="FunFam" id="1.10.630.10:FF:000238">
    <property type="entry name" value="Cytochrome P450 2A6"/>
    <property type="match status" value="1"/>
</dbReference>